<keyword evidence="3" id="KW-0813">Transport</keyword>
<dbReference type="CDD" id="cd17502">
    <property type="entry name" value="MFS_Azr1_MDR_like"/>
    <property type="match status" value="1"/>
</dbReference>
<keyword evidence="6 10" id="KW-0472">Membrane</keyword>
<sequence length="592" mass="63501">MVAPITLETQHLAQSIAAIPNQELDTCNLTRNGTKRDEDEIPVSEPARLSSIQTTIIMTCLCACVFVAALDITIVANALPTITNNFGSASGYTWIGSSYVLAHASTTPLWGKVSDIWGRKPILLLVLAIFFAGSSLCSFVETLPPFLAGRAVQGIGAAGLQNLVNICISDLFSLRDRGLYFGLTSVTWAFAAGIGPVLGGVFSQETTWRWCFYLNLPITGSVFLLLVFNLKLQTPRTPIWSGLKAIDWSGASLVLGGTLMLLLGLTFGGNSYQWKSATVICLICFGSTTWGLVMLNEKYIATRPIMPPRLFRTWSSTASFVVCFCHGFVFLGIAYYLPLYFQAVIGSDPVLSGVYLLPYVLSISFTAAITGISIQRTGKYIYSVYLGSAIMILGVGLLVDLDYEVNWVKLILYQLVAGIGVGLNLEGPLLAVQAAINIEDIAIGTTTFGFMRTMSSAISISVGGVVYANIMNRHVEQLVAVLGLNLAEQLLGGQGAAHVELIKSLTPDQRTVVRKAMAQSLRATWIMYVAFAGLGAVAGAFVPVHPLSSERKAVVLGLKVNESPDVAIEPGQRAVVSKNMSMTLAGDRPLTA</sequence>
<evidence type="ECO:0000256" key="3">
    <source>
        <dbReference type="ARBA" id="ARBA00022448"/>
    </source>
</evidence>
<dbReference type="AlphaFoldDB" id="A0A9P5CS98"/>
<evidence type="ECO:0000256" key="10">
    <source>
        <dbReference type="SAM" id="Phobius"/>
    </source>
</evidence>
<dbReference type="RefSeq" id="XP_040779057.1">
    <property type="nucleotide sequence ID" value="XM_040916833.1"/>
</dbReference>
<comment type="subcellular location">
    <subcellularLocation>
        <location evidence="1">Vacuole membrane</location>
        <topology evidence="1">Multi-pass membrane protein</topology>
    </subcellularLocation>
</comment>
<evidence type="ECO:0000256" key="6">
    <source>
        <dbReference type="ARBA" id="ARBA00023136"/>
    </source>
</evidence>
<feature type="transmembrane region" description="Helical" evidence="10">
    <location>
        <begin position="180"/>
        <end position="201"/>
    </location>
</feature>
<keyword evidence="4 10" id="KW-0812">Transmembrane</keyword>
<evidence type="ECO:0000256" key="1">
    <source>
        <dbReference type="ARBA" id="ARBA00004128"/>
    </source>
</evidence>
<feature type="transmembrane region" description="Helical" evidence="10">
    <location>
        <begin position="381"/>
        <end position="399"/>
    </location>
</feature>
<dbReference type="FunFam" id="1.20.1720.10:FF:000014">
    <property type="entry name" value="MFS drug transporter, putative"/>
    <property type="match status" value="1"/>
</dbReference>
<dbReference type="InterPro" id="IPR011701">
    <property type="entry name" value="MFS"/>
</dbReference>
<evidence type="ECO:0000256" key="2">
    <source>
        <dbReference type="ARBA" id="ARBA00007520"/>
    </source>
</evidence>
<dbReference type="GO" id="GO:0005886">
    <property type="term" value="C:plasma membrane"/>
    <property type="evidence" value="ECO:0007669"/>
    <property type="project" value="TreeGrafter"/>
</dbReference>
<dbReference type="OrthoDB" id="10021397at2759"/>
<evidence type="ECO:0000256" key="9">
    <source>
        <dbReference type="ARBA" id="ARBA00083178"/>
    </source>
</evidence>
<feature type="domain" description="Major facilitator superfamily (MFS) profile" evidence="11">
    <location>
        <begin position="57"/>
        <end position="510"/>
    </location>
</feature>
<dbReference type="PANTHER" id="PTHR23501">
    <property type="entry name" value="MAJOR FACILITATOR SUPERFAMILY"/>
    <property type="match status" value="1"/>
</dbReference>
<evidence type="ECO:0000256" key="8">
    <source>
        <dbReference type="ARBA" id="ARBA00069956"/>
    </source>
</evidence>
<proteinExistence type="inferred from homology"/>
<comment type="similarity">
    <text evidence="2">Belongs to the major facilitator superfamily. TCR/Tet family.</text>
</comment>
<keyword evidence="13" id="KW-1185">Reference proteome</keyword>
<feature type="transmembrane region" description="Helical" evidence="10">
    <location>
        <begin position="122"/>
        <end position="141"/>
    </location>
</feature>
<reference evidence="12" key="1">
    <citation type="journal article" date="2020" name="Phytopathology">
        <title>Genome sequence of the chestnut blight fungus Cryphonectria parasitica EP155: A fundamental resource for an archetypical invasive plant pathogen.</title>
        <authorList>
            <person name="Crouch J.A."/>
            <person name="Dawe A."/>
            <person name="Aerts A."/>
            <person name="Barry K."/>
            <person name="Churchill A.C.L."/>
            <person name="Grimwood J."/>
            <person name="Hillman B."/>
            <person name="Milgroom M.G."/>
            <person name="Pangilinan J."/>
            <person name="Smith M."/>
            <person name="Salamov A."/>
            <person name="Schmutz J."/>
            <person name="Yadav J."/>
            <person name="Grigoriev I.V."/>
            <person name="Nuss D."/>
        </authorList>
    </citation>
    <scope>NUCLEOTIDE SEQUENCE</scope>
    <source>
        <strain evidence="12">EP155</strain>
    </source>
</reference>
<evidence type="ECO:0000256" key="7">
    <source>
        <dbReference type="ARBA" id="ARBA00057269"/>
    </source>
</evidence>
<name>A0A9P5CS98_CRYP1</name>
<dbReference type="Proteomes" id="UP000803844">
    <property type="component" value="Unassembled WGS sequence"/>
</dbReference>
<dbReference type="PANTHER" id="PTHR23501:SF102">
    <property type="entry name" value="DRUG TRANSPORTER, PUTATIVE (AFU_ORTHOLOGUE AFUA_3G08530)-RELATED"/>
    <property type="match status" value="1"/>
</dbReference>
<dbReference type="PRINTS" id="PR01036">
    <property type="entry name" value="TCRTETB"/>
</dbReference>
<comment type="function">
    <text evidence="7">Efflux pump; part of the gene cluster that mediates the biosynthesis of dothistromin (DOTH), a polyketide toxin very similar in structure to the aflatoxin precursor, versicolorin B. One function of dotC may be to transport early-stage dothistromin biosynthetic intermediates from the cytoplasm into vacuoles, thereby affecting the rate of dothistromin production.</text>
</comment>
<dbReference type="Pfam" id="PF07690">
    <property type="entry name" value="MFS_1"/>
    <property type="match status" value="1"/>
</dbReference>
<feature type="transmembrane region" description="Helical" evidence="10">
    <location>
        <begin position="56"/>
        <end position="79"/>
    </location>
</feature>
<dbReference type="GO" id="GO:0005774">
    <property type="term" value="C:vacuolar membrane"/>
    <property type="evidence" value="ECO:0007669"/>
    <property type="project" value="UniProtKB-SubCell"/>
</dbReference>
<evidence type="ECO:0000313" key="12">
    <source>
        <dbReference type="EMBL" id="KAF3768096.1"/>
    </source>
</evidence>
<dbReference type="InterPro" id="IPR036259">
    <property type="entry name" value="MFS_trans_sf"/>
</dbReference>
<evidence type="ECO:0000259" key="11">
    <source>
        <dbReference type="PROSITE" id="PS50850"/>
    </source>
</evidence>
<organism evidence="12 13">
    <name type="scientific">Cryphonectria parasitica (strain ATCC 38755 / EP155)</name>
    <dbReference type="NCBI Taxonomy" id="660469"/>
    <lineage>
        <taxon>Eukaryota</taxon>
        <taxon>Fungi</taxon>
        <taxon>Dikarya</taxon>
        <taxon>Ascomycota</taxon>
        <taxon>Pezizomycotina</taxon>
        <taxon>Sordariomycetes</taxon>
        <taxon>Sordariomycetidae</taxon>
        <taxon>Diaporthales</taxon>
        <taxon>Cryphonectriaceae</taxon>
        <taxon>Cryphonectria-Endothia species complex</taxon>
        <taxon>Cryphonectria</taxon>
    </lineage>
</organism>
<evidence type="ECO:0000256" key="4">
    <source>
        <dbReference type="ARBA" id="ARBA00022692"/>
    </source>
</evidence>
<comment type="caution">
    <text evidence="12">The sequence shown here is derived from an EMBL/GenBank/DDBJ whole genome shotgun (WGS) entry which is preliminary data.</text>
</comment>
<dbReference type="FunFam" id="1.20.1250.20:FF:000196">
    <property type="entry name" value="MFS toxin efflux pump (AflT)"/>
    <property type="match status" value="1"/>
</dbReference>
<dbReference type="InterPro" id="IPR020846">
    <property type="entry name" value="MFS_dom"/>
</dbReference>
<dbReference type="PROSITE" id="PS50850">
    <property type="entry name" value="MFS"/>
    <property type="match status" value="1"/>
</dbReference>
<feature type="transmembrane region" description="Helical" evidence="10">
    <location>
        <begin position="248"/>
        <end position="268"/>
    </location>
</feature>
<accession>A0A9P5CS98</accession>
<feature type="transmembrane region" description="Helical" evidence="10">
    <location>
        <begin position="448"/>
        <end position="470"/>
    </location>
</feature>
<feature type="transmembrane region" description="Helical" evidence="10">
    <location>
        <begin position="356"/>
        <end position="374"/>
    </location>
</feature>
<evidence type="ECO:0000313" key="13">
    <source>
        <dbReference type="Proteomes" id="UP000803844"/>
    </source>
</evidence>
<feature type="transmembrane region" description="Helical" evidence="10">
    <location>
        <begin position="91"/>
        <end position="110"/>
    </location>
</feature>
<dbReference type="GO" id="GO:0022857">
    <property type="term" value="F:transmembrane transporter activity"/>
    <property type="evidence" value="ECO:0007669"/>
    <property type="project" value="InterPro"/>
</dbReference>
<dbReference type="Gene3D" id="1.20.1720.10">
    <property type="entry name" value="Multidrug resistance protein D"/>
    <property type="match status" value="1"/>
</dbReference>
<feature type="transmembrane region" description="Helical" evidence="10">
    <location>
        <begin position="525"/>
        <end position="544"/>
    </location>
</feature>
<gene>
    <name evidence="12" type="ORF">M406DRAFT_252315</name>
</gene>
<feature type="transmembrane region" description="Helical" evidence="10">
    <location>
        <begin position="207"/>
        <end position="228"/>
    </location>
</feature>
<dbReference type="EMBL" id="MU032346">
    <property type="protein sequence ID" value="KAF3768096.1"/>
    <property type="molecule type" value="Genomic_DNA"/>
</dbReference>
<keyword evidence="5 10" id="KW-1133">Transmembrane helix</keyword>
<protein>
    <recommendedName>
        <fullName evidence="8">Efflux pump dotC</fullName>
    </recommendedName>
    <alternativeName>
        <fullName evidence="9">Dothistromin biosynthesis protein C</fullName>
    </alternativeName>
</protein>
<feature type="transmembrane region" description="Helical" evidence="10">
    <location>
        <begin position="316"/>
        <end position="336"/>
    </location>
</feature>
<dbReference type="SUPFAM" id="SSF103473">
    <property type="entry name" value="MFS general substrate transporter"/>
    <property type="match status" value="1"/>
</dbReference>
<evidence type="ECO:0000256" key="5">
    <source>
        <dbReference type="ARBA" id="ARBA00022989"/>
    </source>
</evidence>
<dbReference type="GeneID" id="63833962"/>
<dbReference type="Gene3D" id="1.20.1250.20">
    <property type="entry name" value="MFS general substrate transporter like domains"/>
    <property type="match status" value="1"/>
</dbReference>